<feature type="signal peptide" evidence="2">
    <location>
        <begin position="1"/>
        <end position="24"/>
    </location>
</feature>
<sequence length="326" mass="37032">MKLYFNFCWCLLLCFTCFIGKGYAQQVAVEAKLDKSTIALGDQTILRLIARLPTAQQISFPTLTDTISSKIQIVEIGKTDTLKDTSNPAVHTLSRSYVITSFDAGIQVIPSFVFQTKGASFSTVSMPLEVKSVKVDTTKAIFDIKQPIAVSYTLMDWLRDNWHWVVFAVVCLLMLGGALYYYMKVRKVKPVQVIQEKPAVPPHLIAMEKLKELRNKKLWQQDAIKQYHSELSDVIREYLEKRYGISALEQTSDEILSGLKSREINEEDRNILRQVLQLADLVKFAKATPLNTENELSMNNAISFVTRTRVLSPVVENKTDQRNESV</sequence>
<organism evidence="3 4">
    <name type="scientific">Pedobacter frigoris</name>
    <dbReference type="NCBI Taxonomy" id="2571272"/>
    <lineage>
        <taxon>Bacteria</taxon>
        <taxon>Pseudomonadati</taxon>
        <taxon>Bacteroidota</taxon>
        <taxon>Sphingobacteriia</taxon>
        <taxon>Sphingobacteriales</taxon>
        <taxon>Sphingobacteriaceae</taxon>
        <taxon>Pedobacter</taxon>
    </lineage>
</organism>
<keyword evidence="2" id="KW-0732">Signal</keyword>
<keyword evidence="1" id="KW-1133">Transmembrane helix</keyword>
<dbReference type="Proteomes" id="UP000307244">
    <property type="component" value="Unassembled WGS sequence"/>
</dbReference>
<feature type="transmembrane region" description="Helical" evidence="1">
    <location>
        <begin position="162"/>
        <end position="182"/>
    </location>
</feature>
<evidence type="ECO:0000256" key="2">
    <source>
        <dbReference type="SAM" id="SignalP"/>
    </source>
</evidence>
<proteinExistence type="predicted"/>
<keyword evidence="1" id="KW-0812">Transmembrane</keyword>
<evidence type="ECO:0008006" key="5">
    <source>
        <dbReference type="Google" id="ProtNLM"/>
    </source>
</evidence>
<gene>
    <name evidence="3" type="ORF">FA047_13420</name>
</gene>
<dbReference type="AlphaFoldDB" id="A0A4U1CJM8"/>
<feature type="chain" id="PRO_5020719588" description="Protein BatD" evidence="2">
    <location>
        <begin position="25"/>
        <end position="326"/>
    </location>
</feature>
<keyword evidence="1" id="KW-0472">Membrane</keyword>
<evidence type="ECO:0000256" key="1">
    <source>
        <dbReference type="SAM" id="Phobius"/>
    </source>
</evidence>
<dbReference type="OrthoDB" id="9807384at2"/>
<evidence type="ECO:0000313" key="4">
    <source>
        <dbReference type="Proteomes" id="UP000307244"/>
    </source>
</evidence>
<comment type="caution">
    <text evidence="3">The sequence shown here is derived from an EMBL/GenBank/DDBJ whole genome shotgun (WGS) entry which is preliminary data.</text>
</comment>
<keyword evidence="4" id="KW-1185">Reference proteome</keyword>
<protein>
    <recommendedName>
        <fullName evidence="5">Protein BatD</fullName>
    </recommendedName>
</protein>
<evidence type="ECO:0000313" key="3">
    <source>
        <dbReference type="EMBL" id="TKC06306.1"/>
    </source>
</evidence>
<dbReference type="EMBL" id="SWBQ01000003">
    <property type="protein sequence ID" value="TKC06306.1"/>
    <property type="molecule type" value="Genomic_DNA"/>
</dbReference>
<accession>A0A4U1CJM8</accession>
<name>A0A4U1CJM8_9SPHI</name>
<reference evidence="3 4" key="1">
    <citation type="submission" date="2019-04" db="EMBL/GenBank/DDBJ databases">
        <title>Pedobacter sp. RP-3-15 sp. nov., isolated from Arctic soil.</title>
        <authorList>
            <person name="Dahal R.H."/>
            <person name="Kim D.-U."/>
        </authorList>
    </citation>
    <scope>NUCLEOTIDE SEQUENCE [LARGE SCALE GENOMIC DNA]</scope>
    <source>
        <strain evidence="3 4">RP-3-15</strain>
    </source>
</reference>
<dbReference type="RefSeq" id="WP_136836565.1">
    <property type="nucleotide sequence ID" value="NZ_SWBQ01000003.1"/>
</dbReference>